<name>A0A2T5KBG1_9RHOB</name>
<proteinExistence type="predicted"/>
<dbReference type="EMBL" id="QAOT01000004">
    <property type="protein sequence ID" value="PTR19746.1"/>
    <property type="molecule type" value="Genomic_DNA"/>
</dbReference>
<feature type="transmembrane region" description="Helical" evidence="1">
    <location>
        <begin position="21"/>
        <end position="43"/>
    </location>
</feature>
<dbReference type="OrthoDB" id="7161641at2"/>
<keyword evidence="3" id="KW-1185">Reference proteome</keyword>
<dbReference type="Proteomes" id="UP000244060">
    <property type="component" value="Unassembled WGS sequence"/>
</dbReference>
<organism evidence="2 3">
    <name type="scientific">Cereibacter azotoformans</name>
    <dbReference type="NCBI Taxonomy" id="43057"/>
    <lineage>
        <taxon>Bacteria</taxon>
        <taxon>Pseudomonadati</taxon>
        <taxon>Pseudomonadota</taxon>
        <taxon>Alphaproteobacteria</taxon>
        <taxon>Rhodobacterales</taxon>
        <taxon>Paracoccaceae</taxon>
        <taxon>Cereibacter</taxon>
    </lineage>
</organism>
<evidence type="ECO:0000313" key="3">
    <source>
        <dbReference type="Proteomes" id="UP000244060"/>
    </source>
</evidence>
<keyword evidence="1" id="KW-1133">Transmembrane helix</keyword>
<dbReference type="AlphaFoldDB" id="A0A2T5KBG1"/>
<evidence type="ECO:0000313" key="2">
    <source>
        <dbReference type="EMBL" id="PTR19746.1"/>
    </source>
</evidence>
<keyword evidence="1" id="KW-0812">Transmembrane</keyword>
<keyword evidence="1" id="KW-0472">Membrane</keyword>
<evidence type="ECO:0000256" key="1">
    <source>
        <dbReference type="SAM" id="Phobius"/>
    </source>
</evidence>
<reference evidence="2 3" key="1">
    <citation type="submission" date="2018-04" db="EMBL/GenBank/DDBJ databases">
        <title>Genomic Encyclopedia of Type Strains, Phase III (KMG-III): the genomes of soil and plant-associated and newly described type strains.</title>
        <authorList>
            <person name="Whitman W."/>
        </authorList>
    </citation>
    <scope>NUCLEOTIDE SEQUENCE [LARGE SCALE GENOMIC DNA]</scope>
    <source>
        <strain evidence="2 3">KA25</strain>
    </source>
</reference>
<sequence>MTVGGDQQEPGRSGRSRRGRVSLWLLLSLALLAGVAGFATLALTGRPLPLPVWAVSEAEARINRALSPALSVSVGGIVLTVEPNWIPRLRLDDVRLLQADGRVLVSLPEARVAFDRGAALRGALHPKVITLSGARIALRRMRDGRFDLAMGEQGGGLRIASYAEAREAVDRMFALPLLADLARIEAEGTTLTLDDRRAGRTWQAGDGRLALVNRPDRRALELGLSLLDPGGGAPAQAVMTFVTTPGSPEARISATVDQVAASDIAAQAAPVAWLEVLDTALSGGFSAALDGEGRLTRFEATLDSGEGALQPRPETKPIAFDRAGMAFSYDPARERLNLTRLEVQGRSLRLSAQGHAYLPGVSEGLPREILAQIRFEDASADPDGLFETPVHFSEGALDLRMRLDPFRVEIGQLALVEQGRRLIGRGRASAEEGGWRVAFDLGLNEISHSDLLALWPLALVPKTRSWLAENVQEGRLFEVEAGLRTSPDAETRLSLGYEFRDGDVRYLKTLPPIEKGSGYAVIEDRRYLMVLEEGRVTPPTGGPIRVTRSVFEVPDVSQRPARARISLNSESGVTAALSLLDQPPFRFLEKAGRSVDLGEGRAVMETVLDLPLKQKVRPDEVDFSVRGTISDFRSETLVPGRTITAPSLALEAMPEGLRVSGAGRFGRVPFDGAYRLAFGPETGGRATVEGTATLTPPAAEEFNLNLPPGTLEGAAPGRFRIEMAKGAEPRLTLSSDLDGLRMGLAAIGWSKPAGRSGRLELAATLGKPVTVEKLVLEGGGLSATGRVTLRADGGLDAVRFDRVRLNGWLDAPVTLAGRGTGQPIEVQVRGGSVDLTRLGAAGGGGAGGSGGGTPLPILVALDRLQVTSGIALTDVEGRFGTRGGFNGGFRGRVNGRAAVEGTVVPMNGRSAVRLRSRDAGGVIASAGIFPDARGGDLDLHLVPEGREGYRGRAVVSNFRVTNAPVLAALLNAVSVVGLLEQLNGDGLLFAEGDAEFRIQPGAVEISQASAVGASMGVTLAGLYRAGDRRLDLQGVISPIYLLNGIGSLLTRRGEGLFGFNYSVTGSADRPAVTVNPLSILTPGMFREIFRRPVPVLP</sequence>
<gene>
    <name evidence="2" type="ORF">C8J28_104233</name>
</gene>
<comment type="caution">
    <text evidence="2">The sequence shown here is derived from an EMBL/GenBank/DDBJ whole genome shotgun (WGS) entry which is preliminary data.</text>
</comment>
<accession>A0A2T5KBG1</accession>
<protein>
    <submittedName>
        <fullName evidence="2">AsmA-like protein</fullName>
    </submittedName>
</protein>